<proteinExistence type="inferred from homology"/>
<dbReference type="InterPro" id="IPR006195">
    <property type="entry name" value="aa-tRNA-synth_II"/>
</dbReference>
<dbReference type="GO" id="GO:0005524">
    <property type="term" value="F:ATP binding"/>
    <property type="evidence" value="ECO:0007669"/>
    <property type="project" value="UniProtKB-UniRule"/>
</dbReference>
<dbReference type="InterPro" id="IPR045864">
    <property type="entry name" value="aa-tRNA-synth_II/BPL/LPL"/>
</dbReference>
<dbReference type="Proteomes" id="UP000253034">
    <property type="component" value="Unassembled WGS sequence"/>
</dbReference>
<keyword evidence="6 8" id="KW-0648">Protein biosynthesis</keyword>
<keyword evidence="7 8" id="KW-0030">Aminoacyl-tRNA synthetase</keyword>
<keyword evidence="3 8" id="KW-0436">Ligase</keyword>
<dbReference type="CDD" id="cd00774">
    <property type="entry name" value="GlyRS-like_core"/>
    <property type="match status" value="1"/>
</dbReference>
<protein>
    <recommendedName>
        <fullName evidence="8">Glycine--tRNA ligase</fullName>
        <ecNumber evidence="8">6.1.1.14</ecNumber>
    </recommendedName>
    <alternativeName>
        <fullName evidence="8">Glycyl-tRNA synthetase</fullName>
        <shortName evidence="8">GlyRS</shortName>
    </alternativeName>
</protein>
<evidence type="ECO:0000259" key="9">
    <source>
        <dbReference type="PROSITE" id="PS50862"/>
    </source>
</evidence>
<dbReference type="Gene3D" id="3.40.50.800">
    <property type="entry name" value="Anticodon-binding domain"/>
    <property type="match status" value="1"/>
</dbReference>
<dbReference type="GO" id="GO:0006426">
    <property type="term" value="P:glycyl-tRNA aminoacylation"/>
    <property type="evidence" value="ECO:0007669"/>
    <property type="project" value="UniProtKB-UniRule"/>
</dbReference>
<evidence type="ECO:0000256" key="7">
    <source>
        <dbReference type="ARBA" id="ARBA00023146"/>
    </source>
</evidence>
<feature type="domain" description="Aminoacyl-transfer RNA synthetases class-II family profile" evidence="9">
    <location>
        <begin position="154"/>
        <end position="376"/>
    </location>
</feature>
<reference evidence="10 11" key="1">
    <citation type="submission" date="2018-07" db="EMBL/GenBank/DDBJ databases">
        <title>Genomic Encyclopedia of Type Strains, Phase IV (KMG-IV): sequencing the most valuable type-strain genomes for metagenomic binning, comparative biology and taxonomic classification.</title>
        <authorList>
            <person name="Goeker M."/>
        </authorList>
    </citation>
    <scope>NUCLEOTIDE SEQUENCE [LARGE SCALE GENOMIC DNA]</scope>
    <source>
        <strain evidence="10 11">DSM 27016</strain>
    </source>
</reference>
<dbReference type="InterPro" id="IPR036621">
    <property type="entry name" value="Anticodon-bd_dom_sf"/>
</dbReference>
<dbReference type="FunFam" id="3.40.50.800:FF:000002">
    <property type="entry name" value="Glycine--tRNA ligase"/>
    <property type="match status" value="1"/>
</dbReference>
<dbReference type="OrthoDB" id="9760853at2"/>
<feature type="binding site" evidence="8">
    <location>
        <begin position="290"/>
        <end position="291"/>
    </location>
    <ligand>
        <name>ATP</name>
        <dbReference type="ChEBI" id="CHEBI:30616"/>
    </ligand>
</feature>
<feature type="binding site" evidence="8">
    <location>
        <position position="100"/>
    </location>
    <ligand>
        <name>substrate</name>
    </ligand>
</feature>
<keyword evidence="2 8" id="KW-0963">Cytoplasm</keyword>
<dbReference type="CDD" id="cd00858">
    <property type="entry name" value="GlyRS_anticodon"/>
    <property type="match status" value="1"/>
</dbReference>
<evidence type="ECO:0000313" key="10">
    <source>
        <dbReference type="EMBL" id="RCX17989.1"/>
    </source>
</evidence>
<dbReference type="NCBIfam" id="TIGR00389">
    <property type="entry name" value="glyS_dimeric"/>
    <property type="match status" value="1"/>
</dbReference>
<dbReference type="GO" id="GO:0004820">
    <property type="term" value="F:glycine-tRNA ligase activity"/>
    <property type="evidence" value="ECO:0007669"/>
    <property type="project" value="UniProtKB-UniRule"/>
</dbReference>
<dbReference type="EMBL" id="QPJT01000006">
    <property type="protein sequence ID" value="RCX17989.1"/>
    <property type="molecule type" value="Genomic_DNA"/>
</dbReference>
<dbReference type="Pfam" id="PF03129">
    <property type="entry name" value="HGTP_anticodon"/>
    <property type="match status" value="1"/>
</dbReference>
<evidence type="ECO:0000256" key="2">
    <source>
        <dbReference type="ARBA" id="ARBA00022490"/>
    </source>
</evidence>
<comment type="catalytic activity">
    <reaction evidence="8">
        <text>tRNA(Gly) + glycine + ATP = glycyl-tRNA(Gly) + AMP + diphosphate</text>
        <dbReference type="Rhea" id="RHEA:16013"/>
        <dbReference type="Rhea" id="RHEA-COMP:9664"/>
        <dbReference type="Rhea" id="RHEA-COMP:9683"/>
        <dbReference type="ChEBI" id="CHEBI:30616"/>
        <dbReference type="ChEBI" id="CHEBI:33019"/>
        <dbReference type="ChEBI" id="CHEBI:57305"/>
        <dbReference type="ChEBI" id="CHEBI:78442"/>
        <dbReference type="ChEBI" id="CHEBI:78522"/>
        <dbReference type="ChEBI" id="CHEBI:456215"/>
        <dbReference type="EC" id="6.1.1.14"/>
    </reaction>
</comment>
<evidence type="ECO:0000256" key="5">
    <source>
        <dbReference type="ARBA" id="ARBA00022840"/>
    </source>
</evidence>
<dbReference type="GO" id="GO:1990742">
    <property type="term" value="C:microvesicle"/>
    <property type="evidence" value="ECO:0007669"/>
    <property type="project" value="UniProtKB-ARBA"/>
</dbReference>
<dbReference type="GO" id="GO:0140096">
    <property type="term" value="F:catalytic activity, acting on a protein"/>
    <property type="evidence" value="ECO:0007669"/>
    <property type="project" value="UniProtKB-ARBA"/>
</dbReference>
<gene>
    <name evidence="8" type="primary">glyQS</name>
    <name evidence="10" type="ORF">DFR58_106158</name>
</gene>
<dbReference type="GO" id="GO:0015966">
    <property type="term" value="P:diadenosine tetraphosphate biosynthetic process"/>
    <property type="evidence" value="ECO:0007669"/>
    <property type="project" value="UniProtKB-ARBA"/>
</dbReference>
<feature type="binding site" evidence="8">
    <location>
        <position position="174"/>
    </location>
    <ligand>
        <name>substrate</name>
    </ligand>
</feature>
<comment type="function">
    <text evidence="8">Catalyzes the attachment of glycine to tRNA(Gly).</text>
</comment>
<dbReference type="PANTHER" id="PTHR10745">
    <property type="entry name" value="GLYCYL-TRNA SYNTHETASE/DNA POLYMERASE SUBUNIT GAMMA-2"/>
    <property type="match status" value="1"/>
</dbReference>
<dbReference type="RefSeq" id="WP_114297130.1">
    <property type="nucleotide sequence ID" value="NZ_QPJT01000006.1"/>
</dbReference>
<dbReference type="PRINTS" id="PR01043">
    <property type="entry name" value="TRNASYNTHGLY"/>
</dbReference>
<accession>A0A369B8X7</accession>
<comment type="similarity">
    <text evidence="1 8">Belongs to the class-II aminoacyl-tRNA synthetase family.</text>
</comment>
<dbReference type="GO" id="GO:0005829">
    <property type="term" value="C:cytosol"/>
    <property type="evidence" value="ECO:0007669"/>
    <property type="project" value="UniProtKB-ARBA"/>
</dbReference>
<dbReference type="GO" id="GO:0016740">
    <property type="term" value="F:transferase activity"/>
    <property type="evidence" value="ECO:0007669"/>
    <property type="project" value="UniProtKB-ARBA"/>
</dbReference>
<dbReference type="Gene3D" id="3.30.930.10">
    <property type="entry name" value="Bira Bifunctional Protein, Domain 2"/>
    <property type="match status" value="1"/>
</dbReference>
<evidence type="ECO:0000256" key="3">
    <source>
        <dbReference type="ARBA" id="ARBA00022598"/>
    </source>
</evidence>
<dbReference type="InterPro" id="IPR002314">
    <property type="entry name" value="aa-tRNA-synt_IIb"/>
</dbReference>
<keyword evidence="5 8" id="KW-0067">ATP-binding</keyword>
<dbReference type="EC" id="6.1.1.14" evidence="8"/>
<dbReference type="SUPFAM" id="SSF55681">
    <property type="entry name" value="Class II aaRS and biotin synthetases"/>
    <property type="match status" value="1"/>
</dbReference>
<dbReference type="AlphaFoldDB" id="A0A369B8X7"/>
<dbReference type="SUPFAM" id="SSF52954">
    <property type="entry name" value="Class II aaRS ABD-related"/>
    <property type="match status" value="1"/>
</dbReference>
<evidence type="ECO:0000313" key="11">
    <source>
        <dbReference type="Proteomes" id="UP000253034"/>
    </source>
</evidence>
<comment type="subcellular location">
    <subcellularLocation>
        <location evidence="8">Cytoplasm</location>
    </subcellularLocation>
</comment>
<feature type="binding site" evidence="8">
    <location>
        <begin position="334"/>
        <end position="337"/>
    </location>
    <ligand>
        <name>ATP</name>
        <dbReference type="ChEBI" id="CHEBI:30616"/>
    </ligand>
</feature>
<feature type="binding site" evidence="8">
    <location>
        <begin position="216"/>
        <end position="221"/>
    </location>
    <ligand>
        <name>ATP</name>
        <dbReference type="ChEBI" id="CHEBI:30616"/>
    </ligand>
</feature>
<dbReference type="Pfam" id="PF00587">
    <property type="entry name" value="tRNA-synt_2b"/>
    <property type="match status" value="1"/>
</dbReference>
<evidence type="ECO:0000256" key="6">
    <source>
        <dbReference type="ARBA" id="ARBA00022917"/>
    </source>
</evidence>
<evidence type="ECO:0000256" key="8">
    <source>
        <dbReference type="HAMAP-Rule" id="MF_00253"/>
    </source>
</evidence>
<sequence>MAVEKTMEKIVALAKNRGFVYPGSDIYGGLANAWDYGPLGVELKNNVKRAWWKKFIQQSPYNVGVDCAILMNPQVWVASGHVGGFSDPLIDCKDCKTRHRADKLIEDWNNENQTETAVDGWTNEQLTAYIKEKGVKCPQCGSANFTDIRKFNLMFKTFQGVTEDSKAEIFLRPETAQGIFVNFKNVQRTSRKKIPFGIGQIGKSFRNEITPGNFTFRTREFEQMELEFFCEPGKDLEWFEYWKDFCHNWLLGLGIRKESLKLRDHAKEELSHYSNATTDIEFKFPFGWGELWGIADRTDFDLKQHMEHSKDDLSYFDPVTNQKYVPYCIEPSLGADRVTLAFLCDAYDEEEVAEGDIRTVLHFHPAIAPIKIAVLPLSKKLGEDAYKVYEDLTKKYVCEYDETGSIGKRYRRQDETGTPYCVTFDFDSVSDGSVTIRDRDSMQQVRIKIDDLGKYFEERLEF</sequence>
<dbReference type="GO" id="GO:0070062">
    <property type="term" value="C:extracellular exosome"/>
    <property type="evidence" value="ECO:0007669"/>
    <property type="project" value="UniProtKB-ARBA"/>
</dbReference>
<feature type="binding site" evidence="8">
    <location>
        <begin position="206"/>
        <end position="208"/>
    </location>
    <ligand>
        <name>ATP</name>
        <dbReference type="ChEBI" id="CHEBI:30616"/>
    </ligand>
</feature>
<dbReference type="InterPro" id="IPR004154">
    <property type="entry name" value="Anticodon-bd"/>
</dbReference>
<feature type="binding site" evidence="8">
    <location>
        <begin position="221"/>
        <end position="225"/>
    </location>
    <ligand>
        <name>substrate</name>
    </ligand>
</feature>
<dbReference type="InterPro" id="IPR033731">
    <property type="entry name" value="GlyRS-like_core"/>
</dbReference>
<dbReference type="HAMAP" id="MF_00253_B">
    <property type="entry name" value="Gly_tRNA_synth_B"/>
    <property type="match status" value="1"/>
</dbReference>
<keyword evidence="4 8" id="KW-0547">Nucleotide-binding</keyword>
<dbReference type="NCBIfam" id="NF003211">
    <property type="entry name" value="PRK04173.1"/>
    <property type="match status" value="1"/>
</dbReference>
<dbReference type="InterPro" id="IPR022961">
    <property type="entry name" value="Gly_tRNA_ligase_bac"/>
</dbReference>
<dbReference type="PROSITE" id="PS50862">
    <property type="entry name" value="AA_TRNA_LIGASE_II"/>
    <property type="match status" value="1"/>
</dbReference>
<evidence type="ECO:0000256" key="4">
    <source>
        <dbReference type="ARBA" id="ARBA00022741"/>
    </source>
</evidence>
<keyword evidence="11" id="KW-1185">Reference proteome</keyword>
<dbReference type="InterPro" id="IPR027031">
    <property type="entry name" value="Gly-tRNA_synthase/POLG2"/>
</dbReference>
<dbReference type="PANTHER" id="PTHR10745:SF8">
    <property type="entry name" value="DNA POLYMERASE SUBUNIT GAMMA-2, MITOCHONDRIAL"/>
    <property type="match status" value="1"/>
</dbReference>
<name>A0A369B8X7_9FIRM</name>
<dbReference type="InterPro" id="IPR002315">
    <property type="entry name" value="tRNA-synt_gly"/>
</dbReference>
<dbReference type="GO" id="GO:0004081">
    <property type="term" value="F:bis(5'-nucleosyl)-tetraphosphatase (asymmetrical) activity"/>
    <property type="evidence" value="ECO:0007669"/>
    <property type="project" value="UniProtKB-ARBA"/>
</dbReference>
<comment type="subunit">
    <text evidence="8">Homodimer.</text>
</comment>
<comment type="caution">
    <text evidence="10">The sequence shown here is derived from an EMBL/GenBank/DDBJ whole genome shotgun (WGS) entry which is preliminary data.</text>
</comment>
<evidence type="ECO:0000256" key="1">
    <source>
        <dbReference type="ARBA" id="ARBA00008226"/>
    </source>
</evidence>
<feature type="binding site" evidence="8">
    <location>
        <begin position="330"/>
        <end position="334"/>
    </location>
    <ligand>
        <name>substrate</name>
    </ligand>
</feature>
<organism evidence="10 11">
    <name type="scientific">Anaerobacterium chartisolvens</name>
    <dbReference type="NCBI Taxonomy" id="1297424"/>
    <lineage>
        <taxon>Bacteria</taxon>
        <taxon>Bacillati</taxon>
        <taxon>Bacillota</taxon>
        <taxon>Clostridia</taxon>
        <taxon>Eubacteriales</taxon>
        <taxon>Oscillospiraceae</taxon>
        <taxon>Anaerobacterium</taxon>
    </lineage>
</organism>